<dbReference type="RefSeq" id="WP_148597517.1">
    <property type="nucleotide sequence ID" value="NZ_CP042997.1"/>
</dbReference>
<reference evidence="1 2" key="1">
    <citation type="submission" date="2019-08" db="EMBL/GenBank/DDBJ databases">
        <title>Deep-cultivation of Planctomycetes and their phenomic and genomic characterization uncovers novel biology.</title>
        <authorList>
            <person name="Wiegand S."/>
            <person name="Jogler M."/>
            <person name="Boedeker C."/>
            <person name="Pinto D."/>
            <person name="Vollmers J."/>
            <person name="Rivas-Marin E."/>
            <person name="Kohn T."/>
            <person name="Peeters S.H."/>
            <person name="Heuer A."/>
            <person name="Rast P."/>
            <person name="Oberbeckmann S."/>
            <person name="Bunk B."/>
            <person name="Jeske O."/>
            <person name="Meyerdierks A."/>
            <person name="Storesund J.E."/>
            <person name="Kallscheuer N."/>
            <person name="Luecker S."/>
            <person name="Lage O.M."/>
            <person name="Pohl T."/>
            <person name="Merkel B.J."/>
            <person name="Hornburger P."/>
            <person name="Mueller R.-W."/>
            <person name="Bruemmer F."/>
            <person name="Labrenz M."/>
            <person name="Spormann A.M."/>
            <person name="Op den Camp H."/>
            <person name="Overmann J."/>
            <person name="Amann R."/>
            <person name="Jetten M.S.M."/>
            <person name="Mascher T."/>
            <person name="Medema M.H."/>
            <person name="Devos D.P."/>
            <person name="Kaster A.-K."/>
            <person name="Ovreas L."/>
            <person name="Rohde M."/>
            <person name="Galperin M.Y."/>
            <person name="Jogler C."/>
        </authorList>
    </citation>
    <scope>NUCLEOTIDE SEQUENCE [LARGE SCALE GENOMIC DNA]</scope>
    <source>
        <strain evidence="1 2">OJF2</strain>
    </source>
</reference>
<dbReference type="AlphaFoldDB" id="A0A5B9WDK2"/>
<name>A0A5B9WDK2_9BACT</name>
<proteinExistence type="predicted"/>
<dbReference type="KEGG" id="agv:OJF2_66270"/>
<evidence type="ECO:0000313" key="1">
    <source>
        <dbReference type="EMBL" id="QEH38031.1"/>
    </source>
</evidence>
<evidence type="ECO:0000313" key="2">
    <source>
        <dbReference type="Proteomes" id="UP000324233"/>
    </source>
</evidence>
<dbReference type="EMBL" id="CP042997">
    <property type="protein sequence ID" value="QEH38031.1"/>
    <property type="molecule type" value="Genomic_DNA"/>
</dbReference>
<dbReference type="OrthoDB" id="3347329at2"/>
<protein>
    <submittedName>
        <fullName evidence="1">Uncharacterized protein</fullName>
    </submittedName>
</protein>
<accession>A0A5B9WDK2</accession>
<sequence length="422" mass="46774">MNFFEQVIGILNARFPGEFVCRPGDRGMASGLEIRRAGKSGHAFLYDAHASRPLHHLLSLHDEDGRESGETWSTSLPDECVARILPWAFPREWTRPAPLDPAEERRRLSTLAEGLAGRRRIPVRLEGPDPNLMEALTAEGRLAFERDVAALNPARIRQNFPWDPHGRLALDAAALLAVYPCSRRLEGGRFLTLAAIGPKRRRGEQEIRVGPALLFPVNQTHRWLDRPWLWQATEPPASERLGIGGGSAEEECAARSLRLLDEGEIEEALALHGVAMEDDLLRLLGGQRIDPPACCAHPDEAWTDLLVATLRQSAPWLLPAAVAMEGERIRHHTGKKSGRPPTSWKLVVFPGQFHSRKASLMLVADRDGRNPRFEIEATASNARLADTSWKRPLEVDLRRYGIATEGQDARGTSAGLVASRSP</sequence>
<gene>
    <name evidence="1" type="ORF">OJF2_66270</name>
</gene>
<organism evidence="1 2">
    <name type="scientific">Aquisphaera giovannonii</name>
    <dbReference type="NCBI Taxonomy" id="406548"/>
    <lineage>
        <taxon>Bacteria</taxon>
        <taxon>Pseudomonadati</taxon>
        <taxon>Planctomycetota</taxon>
        <taxon>Planctomycetia</taxon>
        <taxon>Isosphaerales</taxon>
        <taxon>Isosphaeraceae</taxon>
        <taxon>Aquisphaera</taxon>
    </lineage>
</organism>
<dbReference type="Proteomes" id="UP000324233">
    <property type="component" value="Chromosome"/>
</dbReference>
<keyword evidence="2" id="KW-1185">Reference proteome</keyword>